<dbReference type="InterPro" id="IPR052374">
    <property type="entry name" value="SERAC1"/>
</dbReference>
<evidence type="ECO:0000256" key="6">
    <source>
        <dbReference type="ARBA" id="ARBA00023136"/>
    </source>
</evidence>
<dbReference type="GO" id="GO:0005783">
    <property type="term" value="C:endoplasmic reticulum"/>
    <property type="evidence" value="ECO:0007669"/>
    <property type="project" value="UniProtKB-SubCell"/>
</dbReference>
<evidence type="ECO:0000256" key="4">
    <source>
        <dbReference type="ARBA" id="ARBA00022824"/>
    </source>
</evidence>
<feature type="non-terminal residue" evidence="8">
    <location>
        <position position="1"/>
    </location>
</feature>
<organism evidence="8 9">
    <name type="scientific">Immersiella caudata</name>
    <dbReference type="NCBI Taxonomy" id="314043"/>
    <lineage>
        <taxon>Eukaryota</taxon>
        <taxon>Fungi</taxon>
        <taxon>Dikarya</taxon>
        <taxon>Ascomycota</taxon>
        <taxon>Pezizomycotina</taxon>
        <taxon>Sordariomycetes</taxon>
        <taxon>Sordariomycetidae</taxon>
        <taxon>Sordariales</taxon>
        <taxon>Lasiosphaeriaceae</taxon>
        <taxon>Immersiella</taxon>
    </lineage>
</organism>
<evidence type="ECO:0008006" key="10">
    <source>
        <dbReference type="Google" id="ProtNLM"/>
    </source>
</evidence>
<proteinExistence type="predicted"/>
<protein>
    <recommendedName>
        <fullName evidence="10">DUF676 domain-containing protein</fullName>
    </recommendedName>
</protein>
<evidence type="ECO:0000256" key="1">
    <source>
        <dbReference type="ARBA" id="ARBA00004173"/>
    </source>
</evidence>
<evidence type="ECO:0000256" key="5">
    <source>
        <dbReference type="ARBA" id="ARBA00023128"/>
    </source>
</evidence>
<evidence type="ECO:0000256" key="2">
    <source>
        <dbReference type="ARBA" id="ARBA00004240"/>
    </source>
</evidence>
<feature type="region of interest" description="Disordered" evidence="7">
    <location>
        <begin position="35"/>
        <end position="55"/>
    </location>
</feature>
<dbReference type="EMBL" id="JAULSU010000005">
    <property type="protein sequence ID" value="KAK0617057.1"/>
    <property type="molecule type" value="Genomic_DNA"/>
</dbReference>
<evidence type="ECO:0000256" key="3">
    <source>
        <dbReference type="ARBA" id="ARBA00004370"/>
    </source>
</evidence>
<dbReference type="InterPro" id="IPR029058">
    <property type="entry name" value="AB_hydrolase_fold"/>
</dbReference>
<sequence length="293" mass="32588">MTIHVYEKGFTVLYEAPSSIVDIVFVHGFTGHPKDTWTTRSTGESSTPKKRSWEQGKGVYWPTELASQTIPNSRIPTYGYDPKIRHWAKGPVSQSSVYDHAGDFLTSLEHQRRGADQQHRPILFVAHSLGGIVTKEALRISRGWGSVKPHLHAIFEATVGVMFFGTPHAGADPRSFLHHVLAVSAVALGAQVNKKIVSALMPGAEVLARLRDDFSMMCHEKKWHIYSFQEEFSVIALFGKQVVDEASSCLNDPIIETKQRISSNHMNMCRFSGPQDPEYSKVAAGLTFIIDAI</sequence>
<comment type="caution">
    <text evidence="8">The sequence shown here is derived from an EMBL/GenBank/DDBJ whole genome shotgun (WGS) entry which is preliminary data.</text>
</comment>
<dbReference type="SUPFAM" id="SSF53474">
    <property type="entry name" value="alpha/beta-Hydrolases"/>
    <property type="match status" value="1"/>
</dbReference>
<dbReference type="AlphaFoldDB" id="A0AA39WKG7"/>
<accession>A0AA39WKG7</accession>
<evidence type="ECO:0000256" key="7">
    <source>
        <dbReference type="SAM" id="MobiDB-lite"/>
    </source>
</evidence>
<gene>
    <name evidence="8" type="ORF">B0T14DRAFT_459736</name>
</gene>
<name>A0AA39WKG7_9PEZI</name>
<reference evidence="8" key="1">
    <citation type="submission" date="2023-06" db="EMBL/GenBank/DDBJ databases">
        <title>Genome-scale phylogeny and comparative genomics of the fungal order Sordariales.</title>
        <authorList>
            <consortium name="Lawrence Berkeley National Laboratory"/>
            <person name="Hensen N."/>
            <person name="Bonometti L."/>
            <person name="Westerberg I."/>
            <person name="Brannstrom I.O."/>
            <person name="Guillou S."/>
            <person name="Cros-Aarteil S."/>
            <person name="Calhoun S."/>
            <person name="Haridas S."/>
            <person name="Kuo A."/>
            <person name="Mondo S."/>
            <person name="Pangilinan J."/>
            <person name="Riley R."/>
            <person name="Labutti K."/>
            <person name="Andreopoulos B."/>
            <person name="Lipzen A."/>
            <person name="Chen C."/>
            <person name="Yanf M."/>
            <person name="Daum C."/>
            <person name="Ng V."/>
            <person name="Clum A."/>
            <person name="Steindorff A."/>
            <person name="Ohm R."/>
            <person name="Martin F."/>
            <person name="Silar P."/>
            <person name="Natvig D."/>
            <person name="Lalanne C."/>
            <person name="Gautier V."/>
            <person name="Ament-Velasquez S.L."/>
            <person name="Kruys A."/>
            <person name="Hutchinson M.I."/>
            <person name="Powell A.J."/>
            <person name="Barry K."/>
            <person name="Miller A.N."/>
            <person name="Grigoriev I.V."/>
            <person name="Debuchy R."/>
            <person name="Gladieux P."/>
            <person name="Thoren M.H."/>
            <person name="Johannesson H."/>
        </authorList>
    </citation>
    <scope>NUCLEOTIDE SEQUENCE</scope>
    <source>
        <strain evidence="8">CBS 606.72</strain>
    </source>
</reference>
<dbReference type="Gene3D" id="3.40.50.1820">
    <property type="entry name" value="alpha/beta hydrolase"/>
    <property type="match status" value="1"/>
</dbReference>
<dbReference type="GO" id="GO:0005739">
    <property type="term" value="C:mitochondrion"/>
    <property type="evidence" value="ECO:0007669"/>
    <property type="project" value="UniProtKB-SubCell"/>
</dbReference>
<keyword evidence="5" id="KW-0496">Mitochondrion</keyword>
<dbReference type="GO" id="GO:0016020">
    <property type="term" value="C:membrane"/>
    <property type="evidence" value="ECO:0007669"/>
    <property type="project" value="UniProtKB-SubCell"/>
</dbReference>
<dbReference type="PANTHER" id="PTHR48182:SF2">
    <property type="entry name" value="PROTEIN SERAC1"/>
    <property type="match status" value="1"/>
</dbReference>
<keyword evidence="6" id="KW-0472">Membrane</keyword>
<evidence type="ECO:0000313" key="8">
    <source>
        <dbReference type="EMBL" id="KAK0617057.1"/>
    </source>
</evidence>
<keyword evidence="4" id="KW-0256">Endoplasmic reticulum</keyword>
<keyword evidence="9" id="KW-1185">Reference proteome</keyword>
<dbReference type="PANTHER" id="PTHR48182">
    <property type="entry name" value="PROTEIN SERAC1"/>
    <property type="match status" value="1"/>
</dbReference>
<evidence type="ECO:0000313" key="9">
    <source>
        <dbReference type="Proteomes" id="UP001175000"/>
    </source>
</evidence>
<dbReference type="Proteomes" id="UP001175000">
    <property type="component" value="Unassembled WGS sequence"/>
</dbReference>
<comment type="subcellular location">
    <subcellularLocation>
        <location evidence="2">Endoplasmic reticulum</location>
    </subcellularLocation>
    <subcellularLocation>
        <location evidence="3">Membrane</location>
    </subcellularLocation>
    <subcellularLocation>
        <location evidence="1">Mitochondrion</location>
    </subcellularLocation>
</comment>